<name>A0A1W1BVG4_9ZZZZ</name>
<protein>
    <submittedName>
        <fullName evidence="2">Uncharacterized protein</fullName>
    </submittedName>
</protein>
<feature type="transmembrane region" description="Helical" evidence="1">
    <location>
        <begin position="9"/>
        <end position="32"/>
    </location>
</feature>
<dbReference type="AlphaFoldDB" id="A0A1W1BVG4"/>
<organism evidence="2">
    <name type="scientific">hydrothermal vent metagenome</name>
    <dbReference type="NCBI Taxonomy" id="652676"/>
    <lineage>
        <taxon>unclassified sequences</taxon>
        <taxon>metagenomes</taxon>
        <taxon>ecological metagenomes</taxon>
    </lineage>
</organism>
<keyword evidence="1" id="KW-0812">Transmembrane</keyword>
<evidence type="ECO:0000313" key="2">
    <source>
        <dbReference type="EMBL" id="SFV57506.1"/>
    </source>
</evidence>
<accession>A0A1W1BVG4</accession>
<keyword evidence="1" id="KW-0472">Membrane</keyword>
<keyword evidence="1" id="KW-1133">Transmembrane helix</keyword>
<gene>
    <name evidence="2" type="ORF">MNB_SM-7-864</name>
</gene>
<dbReference type="EMBL" id="FPHB01000039">
    <property type="protein sequence ID" value="SFV57506.1"/>
    <property type="molecule type" value="Genomic_DNA"/>
</dbReference>
<proteinExistence type="predicted"/>
<reference evidence="2" key="1">
    <citation type="submission" date="2016-10" db="EMBL/GenBank/DDBJ databases">
        <authorList>
            <person name="de Groot N.N."/>
        </authorList>
    </citation>
    <scope>NUCLEOTIDE SEQUENCE</scope>
</reference>
<sequence length="42" mass="5078">MYKKDEIDIIFWIASFLFFGFLIAGFVIIHRIRVKTDEIEEL</sequence>
<evidence type="ECO:0000256" key="1">
    <source>
        <dbReference type="SAM" id="Phobius"/>
    </source>
</evidence>